<evidence type="ECO:0000256" key="4">
    <source>
        <dbReference type="ARBA" id="ARBA00041057"/>
    </source>
</evidence>
<evidence type="ECO:0000256" key="10">
    <source>
        <dbReference type="ARBA" id="ARBA00043193"/>
    </source>
</evidence>
<feature type="binding site" evidence="12">
    <location>
        <position position="265"/>
    </location>
    <ligand>
        <name>Mg(2+)</name>
        <dbReference type="ChEBI" id="CHEBI:18420"/>
        <label>1</label>
    </ligand>
</feature>
<feature type="binding site" evidence="12">
    <location>
        <position position="266"/>
    </location>
    <ligand>
        <name>Mg(2+)</name>
        <dbReference type="ChEBI" id="CHEBI:18420"/>
        <label>1</label>
    </ligand>
</feature>
<dbReference type="PANTHER" id="PTHR16222">
    <property type="entry name" value="ADP-RIBOSYLGLYCOHYDROLASE"/>
    <property type="match status" value="1"/>
</dbReference>
<evidence type="ECO:0000256" key="8">
    <source>
        <dbReference type="ARBA" id="ARBA00042850"/>
    </source>
</evidence>
<dbReference type="AlphaFoldDB" id="A0A8S2MDU9"/>
<dbReference type="EMBL" id="CAJOBI010002992">
    <property type="protein sequence ID" value="CAF3952163.1"/>
    <property type="molecule type" value="Genomic_DNA"/>
</dbReference>
<feature type="binding site" evidence="12">
    <location>
        <position position="63"/>
    </location>
    <ligand>
        <name>Mg(2+)</name>
        <dbReference type="ChEBI" id="CHEBI:18420"/>
        <label>1</label>
    </ligand>
</feature>
<reference evidence="13" key="1">
    <citation type="submission" date="2021-02" db="EMBL/GenBank/DDBJ databases">
        <authorList>
            <person name="Nowell W R."/>
        </authorList>
    </citation>
    <scope>NUCLEOTIDE SEQUENCE</scope>
</reference>
<dbReference type="Proteomes" id="UP000676336">
    <property type="component" value="Unassembled WGS sequence"/>
</dbReference>
<evidence type="ECO:0000256" key="3">
    <source>
        <dbReference type="ARBA" id="ARBA00022801"/>
    </source>
</evidence>
<dbReference type="GO" id="GO:0004649">
    <property type="term" value="F:poly(ADP-ribose) glycohydrolase activity"/>
    <property type="evidence" value="ECO:0007669"/>
    <property type="project" value="UniProtKB-EC"/>
</dbReference>
<name>A0A8S2MDU9_9BILA</name>
<evidence type="ECO:0000256" key="12">
    <source>
        <dbReference type="PIRSR" id="PIRSR605502-1"/>
    </source>
</evidence>
<evidence type="ECO:0000256" key="7">
    <source>
        <dbReference type="ARBA" id="ARBA00042722"/>
    </source>
</evidence>
<dbReference type="Gene3D" id="1.10.4080.10">
    <property type="entry name" value="ADP-ribosylation/Crystallin J1"/>
    <property type="match status" value="1"/>
</dbReference>
<comment type="catalytic activity">
    <reaction evidence="11">
        <text>alpha-NAD(+) + H2O = ADP-D-ribose + nicotinamide + H(+)</text>
        <dbReference type="Rhea" id="RHEA:68792"/>
        <dbReference type="ChEBI" id="CHEBI:15377"/>
        <dbReference type="ChEBI" id="CHEBI:15378"/>
        <dbReference type="ChEBI" id="CHEBI:17154"/>
        <dbReference type="ChEBI" id="CHEBI:57967"/>
        <dbReference type="ChEBI" id="CHEBI:77017"/>
    </reaction>
</comment>
<dbReference type="PANTHER" id="PTHR16222:SF24">
    <property type="entry name" value="ADP-RIBOSYLHYDROLASE ARH3"/>
    <property type="match status" value="1"/>
</dbReference>
<keyword evidence="3" id="KW-0378">Hydrolase</keyword>
<dbReference type="GO" id="GO:0046872">
    <property type="term" value="F:metal ion binding"/>
    <property type="evidence" value="ECO:0007669"/>
    <property type="project" value="UniProtKB-KW"/>
</dbReference>
<protein>
    <recommendedName>
        <fullName evidence="4">ADP-ribosylhydrolase ARH3</fullName>
        <ecNumber evidence="2">3.2.1.143</ecNumber>
    </recommendedName>
    <alternativeName>
        <fullName evidence="5">ADP-ribose glycohydrolase ARH3</fullName>
    </alternativeName>
    <alternativeName>
        <fullName evidence="6">ADP-ribosylhydrolase 3</fullName>
    </alternativeName>
    <alternativeName>
        <fullName evidence="9">O-acetyl-ADP-ribose deacetylase ARH3</fullName>
    </alternativeName>
    <alternativeName>
        <fullName evidence="10">Poly(ADP-ribose) glycohydrolase ARH3</fullName>
    </alternativeName>
    <alternativeName>
        <fullName evidence="8">[Protein ADP-ribosylarginine] hydrolase-like protein 2</fullName>
    </alternativeName>
    <alternativeName>
        <fullName evidence="7">[Protein ADP-ribosylserine] hydrolase</fullName>
    </alternativeName>
</protein>
<evidence type="ECO:0000313" key="13">
    <source>
        <dbReference type="EMBL" id="CAF3952163.1"/>
    </source>
</evidence>
<feature type="binding site" evidence="12">
    <location>
        <position position="65"/>
    </location>
    <ligand>
        <name>Mg(2+)</name>
        <dbReference type="ChEBI" id="CHEBI:18420"/>
        <label>1</label>
    </ligand>
</feature>
<comment type="caution">
    <text evidence="13">The sequence shown here is derived from an EMBL/GenBank/DDBJ whole genome shotgun (WGS) entry which is preliminary data.</text>
</comment>
<keyword evidence="12" id="KW-0479">Metal-binding</keyword>
<evidence type="ECO:0000256" key="5">
    <source>
        <dbReference type="ARBA" id="ARBA00042398"/>
    </source>
</evidence>
<evidence type="ECO:0000256" key="1">
    <source>
        <dbReference type="ARBA" id="ARBA00010702"/>
    </source>
</evidence>
<accession>A0A8S2MDU9</accession>
<keyword evidence="12" id="KW-0460">Magnesium</keyword>
<organism evidence="13 14">
    <name type="scientific">Rotaria magnacalcarata</name>
    <dbReference type="NCBI Taxonomy" id="392030"/>
    <lineage>
        <taxon>Eukaryota</taxon>
        <taxon>Metazoa</taxon>
        <taxon>Spiralia</taxon>
        <taxon>Gnathifera</taxon>
        <taxon>Rotifera</taxon>
        <taxon>Eurotatoria</taxon>
        <taxon>Bdelloidea</taxon>
        <taxon>Philodinida</taxon>
        <taxon>Philodinidae</taxon>
        <taxon>Rotaria</taxon>
    </lineage>
</organism>
<gene>
    <name evidence="13" type="ORF">SMN809_LOCUS9312</name>
</gene>
<dbReference type="InterPro" id="IPR036705">
    <property type="entry name" value="Ribosyl_crysJ1_sf"/>
</dbReference>
<evidence type="ECO:0000256" key="2">
    <source>
        <dbReference type="ARBA" id="ARBA00012255"/>
    </source>
</evidence>
<dbReference type="InterPro" id="IPR005502">
    <property type="entry name" value="Ribosyl_crysJ1"/>
</dbReference>
<comment type="cofactor">
    <cofactor evidence="12">
        <name>Mg(2+)</name>
        <dbReference type="ChEBI" id="CHEBI:18420"/>
    </cofactor>
    <text evidence="12">Binds 2 magnesium ions per subunit.</text>
</comment>
<feature type="binding site" evidence="12">
    <location>
        <position position="64"/>
    </location>
    <ligand>
        <name>Mg(2+)</name>
        <dbReference type="ChEBI" id="CHEBI:18420"/>
        <label>1</label>
    </ligand>
</feature>
<dbReference type="SUPFAM" id="SSF101478">
    <property type="entry name" value="ADP-ribosylglycohydrolase"/>
    <property type="match status" value="1"/>
</dbReference>
<dbReference type="InterPro" id="IPR050792">
    <property type="entry name" value="ADP-ribosylglycohydrolase"/>
</dbReference>
<feature type="binding site" evidence="12">
    <location>
        <position position="263"/>
    </location>
    <ligand>
        <name>Mg(2+)</name>
        <dbReference type="ChEBI" id="CHEBI:18420"/>
        <label>1</label>
    </ligand>
</feature>
<sequence length="327" mass="35676">MAATLSDRCIGCLLCHMIGDQLGAGVEGFSAARIKREIGMVRDDIKAPHMGIPELGPRIHMYTDDTNAMLALANSLVVNEGLKAKHAAQSYAQFWSTGCVLDGQIDYRECGRINFPDGSFANGGAMRIAPVALAFRDASDEELYEAVRMSIISSHVHPEGIDGAFVLAKAIILALRCESIDTFDTSGYLNTLQSTARTTSMQNQIKKLIKFYTDQADIDIVRALGNTFQLKAIEAVPCALWVVCTGYREPEECLVRGVNMGGDADTVAAMIGDMVGALHGWEWIPARWYDNIESNSDENMGRGKEYAIELAKKLATMSVHNVLDDDS</sequence>
<evidence type="ECO:0000256" key="6">
    <source>
        <dbReference type="ARBA" id="ARBA00042471"/>
    </source>
</evidence>
<evidence type="ECO:0000256" key="11">
    <source>
        <dbReference type="ARBA" id="ARBA00049015"/>
    </source>
</evidence>
<evidence type="ECO:0000256" key="9">
    <source>
        <dbReference type="ARBA" id="ARBA00043187"/>
    </source>
</evidence>
<proteinExistence type="inferred from homology"/>
<evidence type="ECO:0000313" key="14">
    <source>
        <dbReference type="Proteomes" id="UP000676336"/>
    </source>
</evidence>
<dbReference type="EC" id="3.2.1.143" evidence="2"/>
<comment type="similarity">
    <text evidence="1">Belongs to the ADP-ribosylglycohydrolase family.</text>
</comment>
<dbReference type="Pfam" id="PF03747">
    <property type="entry name" value="ADP_ribosyl_GH"/>
    <property type="match status" value="1"/>
</dbReference>